<organism evidence="1 2">
    <name type="scientific">Biomphalaria pfeifferi</name>
    <name type="common">Bloodfluke planorb</name>
    <name type="synonym">Freshwater snail</name>
    <dbReference type="NCBI Taxonomy" id="112525"/>
    <lineage>
        <taxon>Eukaryota</taxon>
        <taxon>Metazoa</taxon>
        <taxon>Spiralia</taxon>
        <taxon>Lophotrochozoa</taxon>
        <taxon>Mollusca</taxon>
        <taxon>Gastropoda</taxon>
        <taxon>Heterobranchia</taxon>
        <taxon>Euthyneura</taxon>
        <taxon>Panpulmonata</taxon>
        <taxon>Hygrophila</taxon>
        <taxon>Lymnaeoidea</taxon>
        <taxon>Planorbidae</taxon>
        <taxon>Biomphalaria</taxon>
    </lineage>
</organism>
<dbReference type="AlphaFoldDB" id="A0AAD8ETI4"/>
<proteinExistence type="predicted"/>
<gene>
    <name evidence="1" type="ORF">Bpfe_030790</name>
</gene>
<evidence type="ECO:0000313" key="1">
    <source>
        <dbReference type="EMBL" id="KAK0039782.1"/>
    </source>
</evidence>
<evidence type="ECO:0000313" key="2">
    <source>
        <dbReference type="Proteomes" id="UP001233172"/>
    </source>
</evidence>
<reference evidence="1" key="1">
    <citation type="journal article" date="2023" name="PLoS Negl. Trop. Dis.">
        <title>A genome sequence for Biomphalaria pfeifferi, the major vector snail for the human-infecting parasite Schistosoma mansoni.</title>
        <authorList>
            <person name="Bu L."/>
            <person name="Lu L."/>
            <person name="Laidemitt M.R."/>
            <person name="Zhang S.M."/>
            <person name="Mutuku M."/>
            <person name="Mkoji G."/>
            <person name="Steinauer M."/>
            <person name="Loker E.S."/>
        </authorList>
    </citation>
    <scope>NUCLEOTIDE SEQUENCE</scope>
    <source>
        <strain evidence="1">KasaAsao</strain>
    </source>
</reference>
<sequence length="80" mass="8834">MTPSRRSFTGVIPPCASHGAIDDIPAGLVFPREFVATGVSNLALLRKIWRPKETNAKKRLSNAKFTLRGFDASLRGHSWI</sequence>
<keyword evidence="2" id="KW-1185">Reference proteome</keyword>
<comment type="caution">
    <text evidence="1">The sequence shown here is derived from an EMBL/GenBank/DDBJ whole genome shotgun (WGS) entry which is preliminary data.</text>
</comment>
<name>A0AAD8ETI4_BIOPF</name>
<reference evidence="1" key="2">
    <citation type="submission" date="2023-04" db="EMBL/GenBank/DDBJ databases">
        <authorList>
            <person name="Bu L."/>
            <person name="Lu L."/>
            <person name="Laidemitt M.R."/>
            <person name="Zhang S.M."/>
            <person name="Mutuku M."/>
            <person name="Mkoji G."/>
            <person name="Steinauer M."/>
            <person name="Loker E.S."/>
        </authorList>
    </citation>
    <scope>NUCLEOTIDE SEQUENCE</scope>
    <source>
        <strain evidence="1">KasaAsao</strain>
        <tissue evidence="1">Whole Snail</tissue>
    </source>
</reference>
<dbReference type="Proteomes" id="UP001233172">
    <property type="component" value="Unassembled WGS sequence"/>
</dbReference>
<dbReference type="EMBL" id="JASAOG010000398">
    <property type="protein sequence ID" value="KAK0039782.1"/>
    <property type="molecule type" value="Genomic_DNA"/>
</dbReference>
<accession>A0AAD8ETI4</accession>
<protein>
    <submittedName>
        <fullName evidence="1">Uncharacterized protein</fullName>
    </submittedName>
</protein>